<evidence type="ECO:0008006" key="6">
    <source>
        <dbReference type="Google" id="ProtNLM"/>
    </source>
</evidence>
<gene>
    <name evidence="4" type="ORF">EKO23_01805</name>
</gene>
<feature type="transmembrane region" description="Helical" evidence="2">
    <location>
        <begin position="456"/>
        <end position="476"/>
    </location>
</feature>
<evidence type="ECO:0000256" key="1">
    <source>
        <dbReference type="SAM" id="MobiDB-lite"/>
    </source>
</evidence>
<keyword evidence="2" id="KW-1133">Transmembrane helix</keyword>
<dbReference type="RefSeq" id="WP_134713478.1">
    <property type="nucleotide sequence ID" value="NZ_SDKM01000002.1"/>
</dbReference>
<keyword evidence="2" id="KW-0812">Transmembrane</keyword>
<feature type="transmembrane region" description="Helical" evidence="2">
    <location>
        <begin position="188"/>
        <end position="206"/>
    </location>
</feature>
<name>A0A4V1Y013_9ACTN</name>
<evidence type="ECO:0000313" key="4">
    <source>
        <dbReference type="EMBL" id="RYP88649.1"/>
    </source>
</evidence>
<dbReference type="EMBL" id="SDKM01000002">
    <property type="protein sequence ID" value="RYP88649.1"/>
    <property type="molecule type" value="Genomic_DNA"/>
</dbReference>
<protein>
    <recommendedName>
        <fullName evidence="6">MFS transporter</fullName>
    </recommendedName>
</protein>
<reference evidence="4 5" key="1">
    <citation type="submission" date="2019-01" db="EMBL/GenBank/DDBJ databases">
        <title>Nocardioides guangzhouensis sp. nov., an actinobacterium isolated from soil.</title>
        <authorList>
            <person name="Fu Y."/>
            <person name="Cai Y."/>
            <person name="Lin Z."/>
            <person name="Chen P."/>
        </authorList>
    </citation>
    <scope>NUCLEOTIDE SEQUENCE [LARGE SCALE GENOMIC DNA]</scope>
    <source>
        <strain evidence="4 5">130</strain>
    </source>
</reference>
<evidence type="ECO:0000256" key="3">
    <source>
        <dbReference type="SAM" id="SignalP"/>
    </source>
</evidence>
<accession>A0A4V1Y013</accession>
<comment type="caution">
    <text evidence="4">The sequence shown here is derived from an EMBL/GenBank/DDBJ whole genome shotgun (WGS) entry which is preliminary data.</text>
</comment>
<keyword evidence="3" id="KW-0732">Signal</keyword>
<keyword evidence="2" id="KW-0472">Membrane</keyword>
<dbReference type="Proteomes" id="UP000295198">
    <property type="component" value="Unassembled WGS sequence"/>
</dbReference>
<evidence type="ECO:0000256" key="2">
    <source>
        <dbReference type="SAM" id="Phobius"/>
    </source>
</evidence>
<feature type="region of interest" description="Disordered" evidence="1">
    <location>
        <begin position="531"/>
        <end position="655"/>
    </location>
</feature>
<feature type="transmembrane region" description="Helical" evidence="2">
    <location>
        <begin position="425"/>
        <end position="450"/>
    </location>
</feature>
<feature type="chain" id="PRO_5020347266" description="MFS transporter" evidence="3">
    <location>
        <begin position="28"/>
        <end position="655"/>
    </location>
</feature>
<feature type="transmembrane region" description="Helical" evidence="2">
    <location>
        <begin position="393"/>
        <end position="413"/>
    </location>
</feature>
<feature type="signal peptide" evidence="3">
    <location>
        <begin position="1"/>
        <end position="27"/>
    </location>
</feature>
<dbReference type="OrthoDB" id="4480700at2"/>
<proteinExistence type="predicted"/>
<feature type="transmembrane region" description="Helical" evidence="2">
    <location>
        <begin position="364"/>
        <end position="387"/>
    </location>
</feature>
<sequence>MRKILRAVLVLSALLVALLGIAGPAGAQPDPKIPAPGPLPDVPVSSLPIPGAPALSSVLGGNAPGLSDCKEAPTPESPGQGVAGFFSVPPHGLPPEGDPFKEGSNTTIYEQYGYAGLRYRTYDLGCGPDAVRQPDAVIGTAVANWIMQPPVAFAALTGSVSQVAFNPTFLDTFDPVITRVSTALHDKLFASWIPVVLAILGGLIIFKARRSALSSTAGAIGWALIILMVTTALFRWPIAAGHAADETVTGTLGTVVGRLDGQSSTTDPGMAVSSQVHSAILYRSWLAGTFGDPDSPTAKKYGPDLFKSQALTWREAAEADKDPDHFKEIVEAKKKQWTETTEKIKNEDPEAYEHLTGKRSETRVGFAIVSGLGVFLALPFLLLSALLMLGCFLIVRLAVMMFPAFALLGALPASRGLVIGLGRTVGAAVVNSIVFGIGAGVTIAVLGILFHPGGGVPGWLSMVLMPLFSYIMWVALKPFRRLTTMVNPNAEHFGMTNPMPGAGQKGKTWAKQAVMTSLAAASGGASAGAAAAAASQGDGPPQRAEAQPGRTNRPTPVLSAATDRGDARSGASPGPAGPVRGVLGSAPASPAGTSEETRSGTHVGSPKALPPGFTPRRRSEGVPPAPAPTDPEWYDGEEVYPIYHPSNDEDADEVA</sequence>
<feature type="region of interest" description="Disordered" evidence="1">
    <location>
        <begin position="65"/>
        <end position="88"/>
    </location>
</feature>
<dbReference type="AlphaFoldDB" id="A0A4V1Y013"/>
<evidence type="ECO:0000313" key="5">
    <source>
        <dbReference type="Proteomes" id="UP000295198"/>
    </source>
</evidence>
<keyword evidence="5" id="KW-1185">Reference proteome</keyword>
<organism evidence="4 5">
    <name type="scientific">Nocardioides guangzhouensis</name>
    <dbReference type="NCBI Taxonomy" id="2497878"/>
    <lineage>
        <taxon>Bacteria</taxon>
        <taxon>Bacillati</taxon>
        <taxon>Actinomycetota</taxon>
        <taxon>Actinomycetes</taxon>
        <taxon>Propionibacteriales</taxon>
        <taxon>Nocardioidaceae</taxon>
        <taxon>Nocardioides</taxon>
    </lineage>
</organism>